<dbReference type="EMBL" id="JAPDVD010000002">
    <property type="protein sequence ID" value="MCW4138796.1"/>
    <property type="molecule type" value="Genomic_DNA"/>
</dbReference>
<gene>
    <name evidence="1" type="ORF">ONT01_13685</name>
</gene>
<evidence type="ECO:0008006" key="3">
    <source>
        <dbReference type="Google" id="ProtNLM"/>
    </source>
</evidence>
<comment type="caution">
    <text evidence="1">The sequence shown here is derived from an EMBL/GenBank/DDBJ whole genome shotgun (WGS) entry which is preliminary data.</text>
</comment>
<reference evidence="1" key="1">
    <citation type="submission" date="2022-11" db="EMBL/GenBank/DDBJ databases">
        <title>Genomic repertoires linked with pathogenic potency of arthritogenic Prevotella copri isolated from the gut of rheumatoid arthritis patients.</title>
        <authorList>
            <person name="Nii T."/>
            <person name="Maeda Y."/>
            <person name="Motooka D."/>
            <person name="Naito M."/>
            <person name="Matsumoto Y."/>
            <person name="Ogawa T."/>
            <person name="Oguro-Igashira E."/>
            <person name="Kishikawa T."/>
            <person name="Yamashita M."/>
            <person name="Koizumi S."/>
            <person name="Kurakawa T."/>
            <person name="Okumura R."/>
            <person name="Kayama H."/>
            <person name="Murakami M."/>
            <person name="Sakaguchi T."/>
            <person name="Das B."/>
            <person name="Nakamura S."/>
            <person name="Okada Y."/>
            <person name="Kumanogoh A."/>
            <person name="Takeda K."/>
        </authorList>
    </citation>
    <scope>NUCLEOTIDE SEQUENCE</scope>
    <source>
        <strain evidence="1">H105_2-2</strain>
    </source>
</reference>
<dbReference type="Proteomes" id="UP001208620">
    <property type="component" value="Unassembled WGS sequence"/>
</dbReference>
<protein>
    <recommendedName>
        <fullName evidence="3">GIY-YIG nuclease family protein</fullName>
    </recommendedName>
</protein>
<dbReference type="AlphaFoldDB" id="A0AAW5UMB2"/>
<sequence length="77" mass="9274">MKVFLFYRTDNWNSRKSKDLVYIGTNREASIKKLMRLESEPITEEQAEDIRRMNQSQCNNVGYEWEVEVWTPNQLSE</sequence>
<name>A0AAW5UMB2_9BACT</name>
<organism evidence="1 2">
    <name type="scientific">Segatella copri</name>
    <dbReference type="NCBI Taxonomy" id="165179"/>
    <lineage>
        <taxon>Bacteria</taxon>
        <taxon>Pseudomonadati</taxon>
        <taxon>Bacteroidota</taxon>
        <taxon>Bacteroidia</taxon>
        <taxon>Bacteroidales</taxon>
        <taxon>Prevotellaceae</taxon>
        <taxon>Segatella</taxon>
    </lineage>
</organism>
<accession>A0AAW5UMB2</accession>
<evidence type="ECO:0000313" key="2">
    <source>
        <dbReference type="Proteomes" id="UP001208620"/>
    </source>
</evidence>
<dbReference type="RefSeq" id="WP_264949437.1">
    <property type="nucleotide sequence ID" value="NZ_JAPDVB010000002.1"/>
</dbReference>
<proteinExistence type="predicted"/>
<evidence type="ECO:0000313" key="1">
    <source>
        <dbReference type="EMBL" id="MCW4138796.1"/>
    </source>
</evidence>